<keyword evidence="1" id="KW-0472">Membrane</keyword>
<keyword evidence="1" id="KW-1133">Transmembrane helix</keyword>
<accession>A0A0F9L6H9</accession>
<dbReference type="EMBL" id="LAZR01007791">
    <property type="protein sequence ID" value="KKM82926.1"/>
    <property type="molecule type" value="Genomic_DNA"/>
</dbReference>
<organism evidence="2">
    <name type="scientific">marine sediment metagenome</name>
    <dbReference type="NCBI Taxonomy" id="412755"/>
    <lineage>
        <taxon>unclassified sequences</taxon>
        <taxon>metagenomes</taxon>
        <taxon>ecological metagenomes</taxon>
    </lineage>
</organism>
<reference evidence="2" key="1">
    <citation type="journal article" date="2015" name="Nature">
        <title>Complex archaea that bridge the gap between prokaryotes and eukaryotes.</title>
        <authorList>
            <person name="Spang A."/>
            <person name="Saw J.H."/>
            <person name="Jorgensen S.L."/>
            <person name="Zaremba-Niedzwiedzka K."/>
            <person name="Martijn J."/>
            <person name="Lind A.E."/>
            <person name="van Eijk R."/>
            <person name="Schleper C."/>
            <person name="Guy L."/>
            <person name="Ettema T.J."/>
        </authorList>
    </citation>
    <scope>NUCLEOTIDE SEQUENCE</scope>
</reference>
<feature type="transmembrane region" description="Helical" evidence="1">
    <location>
        <begin position="12"/>
        <end position="32"/>
    </location>
</feature>
<gene>
    <name evidence="2" type="ORF">LCGC14_1314610</name>
</gene>
<proteinExistence type="predicted"/>
<comment type="caution">
    <text evidence="2">The sequence shown here is derived from an EMBL/GenBank/DDBJ whole genome shotgun (WGS) entry which is preliminary data.</text>
</comment>
<evidence type="ECO:0000313" key="2">
    <source>
        <dbReference type="EMBL" id="KKM82926.1"/>
    </source>
</evidence>
<protein>
    <submittedName>
        <fullName evidence="2">Uncharacterized protein</fullName>
    </submittedName>
</protein>
<sequence>MITLVLGALRGLWKYLAVAVIAVGGVLTFGAIKKREGRKLERAKHIDRILENAKKAKRARRRVIDNLDHADKLRKRFTRK</sequence>
<dbReference type="AlphaFoldDB" id="A0A0F9L6H9"/>
<evidence type="ECO:0000256" key="1">
    <source>
        <dbReference type="SAM" id="Phobius"/>
    </source>
</evidence>
<name>A0A0F9L6H9_9ZZZZ</name>
<keyword evidence="1" id="KW-0812">Transmembrane</keyword>